<keyword evidence="5 6" id="KW-0472">Membrane</keyword>
<keyword evidence="4 6" id="KW-1133">Transmembrane helix</keyword>
<dbReference type="InterPro" id="IPR002645">
    <property type="entry name" value="STAS_dom"/>
</dbReference>
<dbReference type="Proteomes" id="UP000504607">
    <property type="component" value="Unplaced"/>
</dbReference>
<feature type="transmembrane region" description="Helical" evidence="6">
    <location>
        <begin position="78"/>
        <end position="98"/>
    </location>
</feature>
<evidence type="ECO:0000256" key="4">
    <source>
        <dbReference type="ARBA" id="ARBA00022989"/>
    </source>
</evidence>
<keyword evidence="3 6" id="KW-0812">Transmembrane</keyword>
<feature type="transmembrane region" description="Helical" evidence="6">
    <location>
        <begin position="446"/>
        <end position="469"/>
    </location>
</feature>
<dbReference type="GeneID" id="105035174"/>
<dbReference type="Pfam" id="PF01740">
    <property type="entry name" value="STAS"/>
    <property type="match status" value="1"/>
</dbReference>
<protein>
    <submittedName>
        <fullName evidence="9">Sulfate transporter 4.1, chloroplastic</fullName>
    </submittedName>
</protein>
<dbReference type="RefSeq" id="XP_010908924.1">
    <property type="nucleotide sequence ID" value="XM_010910622.3"/>
</dbReference>
<sequence length="673" mass="73291">MEIPYATSSSLDLPDGKIGTGVVRQARLTPLGHPSPPPSLATPFFRWRSKAGSMTAVELLELLLPCIRWIRTYRWREYLQMDVVAGVTVGVMLIPQAMSYAKLAGLHPIYGLYSGFVPIFAYAIFGSSRQLAIGPVTLVSLVVLNAVSNIVDPSDELYTELAILLAFMVGVVECIMGLLRLGWILRFIGRSVISGFITASAIVIALSQTKYFLGYDIVRSSEIVPLAKSIVAGSGNFSWPPFVMGSTILSVIILMKHLGKTKKNLKFLGSSGPLLAVILGTSFMKVFHPSSISVIGEIPQGLPKFHIPGEFQYARSLISTAFLITAVAVLESVGIAKALAAKNGYELDPNQELFGLGMANICGSFFSAYPATGAFSRSAVNHDSGAKTGLSGVIMGLTVGCALFFLTPLFTDIPQCALAAIVISVGISLVDYEEALFLWHVDKKDFLLWTITCITTLFLGIEIGVLVGVSSSLAYVIHESANPHIAVLGWLPGTTIYRNIEQYPEACIYDGIVVVRIDAPIYFANASYIRDRLQEYQTKKYGPETEKVYFVIIEMASVPYIDCSAVQALKDLHQEYKSQEIQIAISNPNRKVLLTLSRSGLVEMIGKNWYFVSVHEAVQACLQEMSNLHGTAPRILGNSTACGQPDFLQKLWKQQDGDESPPGQEPLLPVKVV</sequence>
<feature type="transmembrane region" description="Helical" evidence="6">
    <location>
        <begin position="132"/>
        <end position="151"/>
    </location>
</feature>
<dbReference type="SUPFAM" id="SSF52091">
    <property type="entry name" value="SpoIIaa-like"/>
    <property type="match status" value="1"/>
</dbReference>
<dbReference type="FunFam" id="3.30.750.24:FF:000002">
    <property type="entry name" value="Sulfate transporter 31"/>
    <property type="match status" value="1"/>
</dbReference>
<dbReference type="InterPro" id="IPR001902">
    <property type="entry name" value="SLC26A/SulP_fam"/>
</dbReference>
<dbReference type="Gene3D" id="3.30.750.24">
    <property type="entry name" value="STAS domain"/>
    <property type="match status" value="1"/>
</dbReference>
<evidence type="ECO:0000256" key="6">
    <source>
        <dbReference type="SAM" id="Phobius"/>
    </source>
</evidence>
<keyword evidence="2" id="KW-0813">Transport</keyword>
<dbReference type="InterPro" id="IPR011547">
    <property type="entry name" value="SLC26A/SulP_dom"/>
</dbReference>
<feature type="transmembrane region" description="Helical" evidence="6">
    <location>
        <begin position="191"/>
        <end position="213"/>
    </location>
</feature>
<dbReference type="InParanoid" id="A0A6I9QHV2"/>
<dbReference type="KEGG" id="egu:105035174"/>
<evidence type="ECO:0000256" key="2">
    <source>
        <dbReference type="ARBA" id="ARBA00022448"/>
    </source>
</evidence>
<gene>
    <name evidence="9" type="primary">LOC105035174</name>
</gene>
<feature type="transmembrane region" description="Helical" evidence="6">
    <location>
        <begin position="237"/>
        <end position="255"/>
    </location>
</feature>
<comment type="subcellular location">
    <subcellularLocation>
        <location evidence="1">Membrane</location>
        <topology evidence="1">Multi-pass membrane protein</topology>
    </subcellularLocation>
</comment>
<dbReference type="PROSITE" id="PS50801">
    <property type="entry name" value="STAS"/>
    <property type="match status" value="1"/>
</dbReference>
<organism evidence="8 9">
    <name type="scientific">Elaeis guineensis var. tenera</name>
    <name type="common">Oil palm</name>
    <dbReference type="NCBI Taxonomy" id="51953"/>
    <lineage>
        <taxon>Eukaryota</taxon>
        <taxon>Viridiplantae</taxon>
        <taxon>Streptophyta</taxon>
        <taxon>Embryophyta</taxon>
        <taxon>Tracheophyta</taxon>
        <taxon>Spermatophyta</taxon>
        <taxon>Magnoliopsida</taxon>
        <taxon>Liliopsida</taxon>
        <taxon>Arecaceae</taxon>
        <taxon>Arecoideae</taxon>
        <taxon>Cocoseae</taxon>
        <taxon>Elaeidinae</taxon>
        <taxon>Elaeis</taxon>
    </lineage>
</organism>
<dbReference type="GO" id="GO:0016020">
    <property type="term" value="C:membrane"/>
    <property type="evidence" value="ECO:0007669"/>
    <property type="project" value="UniProtKB-SubCell"/>
</dbReference>
<evidence type="ECO:0000256" key="5">
    <source>
        <dbReference type="ARBA" id="ARBA00023136"/>
    </source>
</evidence>
<dbReference type="GO" id="GO:0055085">
    <property type="term" value="P:transmembrane transport"/>
    <property type="evidence" value="ECO:0007669"/>
    <property type="project" value="InterPro"/>
</dbReference>
<feature type="transmembrane region" description="Helical" evidence="6">
    <location>
        <begin position="267"/>
        <end position="287"/>
    </location>
</feature>
<feature type="transmembrane region" description="Helical" evidence="6">
    <location>
        <begin position="389"/>
        <end position="410"/>
    </location>
</feature>
<proteinExistence type="predicted"/>
<feature type="transmembrane region" description="Helical" evidence="6">
    <location>
        <begin position="352"/>
        <end position="369"/>
    </location>
</feature>
<dbReference type="OrthoDB" id="288203at2759"/>
<feature type="domain" description="STAS" evidence="7">
    <location>
        <begin position="502"/>
        <end position="621"/>
    </location>
</feature>
<dbReference type="AlphaFoldDB" id="A0A6I9QHV2"/>
<dbReference type="Pfam" id="PF00916">
    <property type="entry name" value="Sulfate_transp"/>
    <property type="match status" value="1"/>
</dbReference>
<feature type="transmembrane region" description="Helical" evidence="6">
    <location>
        <begin position="317"/>
        <end position="340"/>
    </location>
</feature>
<feature type="transmembrane region" description="Helical" evidence="6">
    <location>
        <begin position="157"/>
        <end position="179"/>
    </location>
</feature>
<keyword evidence="8" id="KW-1185">Reference proteome</keyword>
<dbReference type="NCBIfam" id="TIGR00815">
    <property type="entry name" value="sulP"/>
    <property type="match status" value="1"/>
</dbReference>
<feature type="transmembrane region" description="Helical" evidence="6">
    <location>
        <begin position="104"/>
        <end position="125"/>
    </location>
</feature>
<accession>A0A6I9QHV2</accession>
<reference evidence="9" key="1">
    <citation type="submission" date="2025-08" db="UniProtKB">
        <authorList>
            <consortium name="RefSeq"/>
        </authorList>
    </citation>
    <scope>IDENTIFICATION</scope>
</reference>
<feature type="transmembrane region" description="Helical" evidence="6">
    <location>
        <begin position="417"/>
        <end position="440"/>
    </location>
</feature>
<evidence type="ECO:0000313" key="9">
    <source>
        <dbReference type="RefSeq" id="XP_010908924.1"/>
    </source>
</evidence>
<evidence type="ECO:0000313" key="8">
    <source>
        <dbReference type="Proteomes" id="UP000504607"/>
    </source>
</evidence>
<evidence type="ECO:0000256" key="1">
    <source>
        <dbReference type="ARBA" id="ARBA00004141"/>
    </source>
</evidence>
<dbReference type="InterPro" id="IPR036513">
    <property type="entry name" value="STAS_dom_sf"/>
</dbReference>
<evidence type="ECO:0000259" key="7">
    <source>
        <dbReference type="PROSITE" id="PS50801"/>
    </source>
</evidence>
<name>A0A6I9QHV2_ELAGV</name>
<evidence type="ECO:0000256" key="3">
    <source>
        <dbReference type="ARBA" id="ARBA00022692"/>
    </source>
</evidence>
<dbReference type="PANTHER" id="PTHR11814">
    <property type="entry name" value="SULFATE TRANSPORTER"/>
    <property type="match status" value="1"/>
</dbReference>
<dbReference type="CDD" id="cd07042">
    <property type="entry name" value="STAS_SulP_like_sulfate_transporter"/>
    <property type="match status" value="1"/>
</dbReference>